<keyword evidence="4" id="KW-1185">Reference proteome</keyword>
<evidence type="ECO:0000313" key="4">
    <source>
        <dbReference type="Proteomes" id="UP000193411"/>
    </source>
</evidence>
<dbReference type="InterPro" id="IPR001214">
    <property type="entry name" value="SET_dom"/>
</dbReference>
<dbReference type="PANTHER" id="PTHR12197:SF251">
    <property type="entry name" value="EG:BACR7C10.4 PROTEIN"/>
    <property type="match status" value="1"/>
</dbReference>
<feature type="compositionally biased region" description="Low complexity" evidence="1">
    <location>
        <begin position="11"/>
        <end position="25"/>
    </location>
</feature>
<dbReference type="EMBL" id="MCFL01000014">
    <property type="protein sequence ID" value="ORZ37162.1"/>
    <property type="molecule type" value="Genomic_DNA"/>
</dbReference>
<gene>
    <name evidence="3" type="ORF">BCR44DRAFT_1498474</name>
</gene>
<dbReference type="Gene3D" id="2.170.270.10">
    <property type="entry name" value="SET domain"/>
    <property type="match status" value="1"/>
</dbReference>
<feature type="region of interest" description="Disordered" evidence="1">
    <location>
        <begin position="294"/>
        <end position="318"/>
    </location>
</feature>
<dbReference type="PROSITE" id="PS50280">
    <property type="entry name" value="SET"/>
    <property type="match status" value="1"/>
</dbReference>
<dbReference type="InterPro" id="IPR050869">
    <property type="entry name" value="H3K4_H4K5_MeTrfase"/>
</dbReference>
<dbReference type="Proteomes" id="UP000193411">
    <property type="component" value="Unassembled WGS sequence"/>
</dbReference>
<dbReference type="GO" id="GO:0005634">
    <property type="term" value="C:nucleus"/>
    <property type="evidence" value="ECO:0007669"/>
    <property type="project" value="TreeGrafter"/>
</dbReference>
<dbReference type="AlphaFoldDB" id="A0A1Y2HVJ7"/>
<feature type="region of interest" description="Disordered" evidence="1">
    <location>
        <begin position="59"/>
        <end position="106"/>
    </location>
</feature>
<feature type="region of interest" description="Disordered" evidence="1">
    <location>
        <begin position="1"/>
        <end position="38"/>
    </location>
</feature>
<sequence>MTRPEQPTLTSSGHSHVSAAALHSLSGHRRPSTLKSQDAADDLDRELFAFAFAFGGSRSWDPTDTDDPRSPPAHLGAIHRRRPRSLAALSTSSMDSDPKAMDQTDQPSAIAAAATSKAAPKVPNSLEEYLAPYAHLVALQTHPNPSRSDRVLVAAKDFAPGEVLFSEPALLDSAHGIAQEFQPVPMDECFIAHDYQRMLFEFIANQVYSPDSPNTTLLHLATRSLSTDGMTSDLAAKINADRLADYAAGIKVFREKVKKRLSRRAVKMVGPFPTQDSLLQLLYMIETNVHAEELPEAHPLAASSRRQSDDADDEQEEDHCALGLVASMPDHSCVPNAQVCFFPRLTGPKRYTPPASDDEDADIPEHTHLLFTALRPIQAGEPIAIAYQENSCLPTHSRRMQLVRRGFACNCPMCAGQVPDFARAVACVHCGGVGVPSSVPVSPQDVEVVDDGLEDEYGDPIVDIQFPPVSASSASDIHCASCSTLLATPAQLDLAQDRLLTDPEIRMQALTRVLDVFSHHIPSPTASEGLCARSLAHVITSDCAKDPELAALLTVDGVTPLSAAHWLVYDAVRRVLYFDSDALDRDMHLPAVMYLVASNYATIALATGGAPGGVGGDEEEDRKWTRTIAWNGDVLHNLKWLMKTARARGHVALAQWAADRGVEASEVMGVAGKTSGVEDEFKGVFSRPRESIVFT</sequence>
<dbReference type="OrthoDB" id="265717at2759"/>
<comment type="caution">
    <text evidence="3">The sequence shown here is derived from an EMBL/GenBank/DDBJ whole genome shotgun (WGS) entry which is preliminary data.</text>
</comment>
<dbReference type="SUPFAM" id="SSF82199">
    <property type="entry name" value="SET domain"/>
    <property type="match status" value="1"/>
</dbReference>
<dbReference type="PANTHER" id="PTHR12197">
    <property type="entry name" value="HISTONE-LYSINE N-METHYLTRANSFERASE SMYD"/>
    <property type="match status" value="1"/>
</dbReference>
<name>A0A1Y2HVJ7_9FUNG</name>
<evidence type="ECO:0000259" key="2">
    <source>
        <dbReference type="PROSITE" id="PS50280"/>
    </source>
</evidence>
<organism evidence="3 4">
    <name type="scientific">Catenaria anguillulae PL171</name>
    <dbReference type="NCBI Taxonomy" id="765915"/>
    <lineage>
        <taxon>Eukaryota</taxon>
        <taxon>Fungi</taxon>
        <taxon>Fungi incertae sedis</taxon>
        <taxon>Blastocladiomycota</taxon>
        <taxon>Blastocladiomycetes</taxon>
        <taxon>Blastocladiales</taxon>
        <taxon>Catenariaceae</taxon>
        <taxon>Catenaria</taxon>
    </lineage>
</organism>
<proteinExistence type="predicted"/>
<feature type="compositionally biased region" description="Polar residues" evidence="1">
    <location>
        <begin position="1"/>
        <end position="10"/>
    </location>
</feature>
<dbReference type="InterPro" id="IPR046341">
    <property type="entry name" value="SET_dom_sf"/>
</dbReference>
<reference evidence="3 4" key="1">
    <citation type="submission" date="2016-07" db="EMBL/GenBank/DDBJ databases">
        <title>Pervasive Adenine N6-methylation of Active Genes in Fungi.</title>
        <authorList>
            <consortium name="DOE Joint Genome Institute"/>
            <person name="Mondo S.J."/>
            <person name="Dannebaum R.O."/>
            <person name="Kuo R.C."/>
            <person name="Labutti K."/>
            <person name="Haridas S."/>
            <person name="Kuo A."/>
            <person name="Salamov A."/>
            <person name="Ahrendt S.R."/>
            <person name="Lipzen A."/>
            <person name="Sullivan W."/>
            <person name="Andreopoulos W.B."/>
            <person name="Clum A."/>
            <person name="Lindquist E."/>
            <person name="Daum C."/>
            <person name="Ramamoorthy G.K."/>
            <person name="Gryganskyi A."/>
            <person name="Culley D."/>
            <person name="Magnuson J.K."/>
            <person name="James T.Y."/>
            <person name="O'Malley M.A."/>
            <person name="Stajich J.E."/>
            <person name="Spatafora J.W."/>
            <person name="Visel A."/>
            <person name="Grigoriev I.V."/>
        </authorList>
    </citation>
    <scope>NUCLEOTIDE SEQUENCE [LARGE SCALE GENOMIC DNA]</scope>
    <source>
        <strain evidence="3 4">PL171</strain>
    </source>
</reference>
<evidence type="ECO:0000313" key="3">
    <source>
        <dbReference type="EMBL" id="ORZ37162.1"/>
    </source>
</evidence>
<dbReference type="Pfam" id="PF00856">
    <property type="entry name" value="SET"/>
    <property type="match status" value="1"/>
</dbReference>
<evidence type="ECO:0000256" key="1">
    <source>
        <dbReference type="SAM" id="MobiDB-lite"/>
    </source>
</evidence>
<protein>
    <recommendedName>
        <fullName evidence="2">SET domain-containing protein</fullName>
    </recommendedName>
</protein>
<accession>A0A1Y2HVJ7</accession>
<feature type="domain" description="SET" evidence="2">
    <location>
        <begin position="134"/>
        <end position="388"/>
    </location>
</feature>